<feature type="chain" id="PRO_5010401839" evidence="2">
    <location>
        <begin position="22"/>
        <end position="271"/>
    </location>
</feature>
<keyword evidence="1 2" id="KW-0732">Signal</keyword>
<organism evidence="5 7">
    <name type="scientific">Streptococcus gallolyticus</name>
    <dbReference type="NCBI Taxonomy" id="315405"/>
    <lineage>
        <taxon>Bacteria</taxon>
        <taxon>Bacillati</taxon>
        <taxon>Bacillota</taxon>
        <taxon>Bacilli</taxon>
        <taxon>Lactobacillales</taxon>
        <taxon>Streptococcaceae</taxon>
        <taxon>Streptococcus</taxon>
    </lineage>
</organism>
<evidence type="ECO:0000256" key="1">
    <source>
        <dbReference type="ARBA" id="ARBA00022729"/>
    </source>
</evidence>
<dbReference type="EMBL" id="LQOF01000276">
    <property type="protein sequence ID" value="KXT68019.1"/>
    <property type="molecule type" value="Genomic_DNA"/>
</dbReference>
<evidence type="ECO:0000256" key="2">
    <source>
        <dbReference type="SAM" id="SignalP"/>
    </source>
</evidence>
<gene>
    <name evidence="5" type="ORF">BN963_SGAL_01313</name>
    <name evidence="6" type="ORF">SGADD02_01199</name>
</gene>
<dbReference type="SMART" id="SM00062">
    <property type="entry name" value="PBPb"/>
    <property type="match status" value="1"/>
</dbReference>
<reference evidence="5 7" key="1">
    <citation type="submission" date="2014-02" db="EMBL/GenBank/DDBJ databases">
        <authorList>
            <person name="Manrique M."/>
        </authorList>
    </citation>
    <scope>NUCLEOTIDE SEQUENCE [LARGE SCALE GENOMIC DNA]</scope>
    <source>
        <strain evidence="5 7">LMG17956</strain>
    </source>
</reference>
<comment type="caution">
    <text evidence="5">The sequence shown here is derived from an EMBL/GenBank/DDBJ whole genome shotgun (WGS) entry which is preliminary data.</text>
</comment>
<feature type="signal peptide" evidence="2">
    <location>
        <begin position="1"/>
        <end position="21"/>
    </location>
</feature>
<dbReference type="PATRIC" id="fig|315405.11.peg.1433"/>
<evidence type="ECO:0000313" key="8">
    <source>
        <dbReference type="Proteomes" id="UP000070198"/>
    </source>
</evidence>
<dbReference type="PANTHER" id="PTHR35936:SF17">
    <property type="entry name" value="ARGININE-BINDING EXTRACELLULAR PROTEIN ARTP"/>
    <property type="match status" value="1"/>
</dbReference>
<dbReference type="Gene3D" id="3.40.190.10">
    <property type="entry name" value="Periplasmic binding protein-like II"/>
    <property type="match status" value="2"/>
</dbReference>
<dbReference type="GO" id="GO:0016020">
    <property type="term" value="C:membrane"/>
    <property type="evidence" value="ECO:0007669"/>
    <property type="project" value="InterPro"/>
</dbReference>
<evidence type="ECO:0000313" key="7">
    <source>
        <dbReference type="Proteomes" id="UP000027584"/>
    </source>
</evidence>
<sequence>MKKFFRGFILLIIVGSLSACSSSTGVSQSGIQDKGKIVIATESEFAPFEFKTLIDGKDTLVGADIELGNAIADALGVDADFSVMSFNNVLASVTSGKADIAIAGISVTDERKKAYDFSDAYYEAENVVIIKKSDEATYTTLESLAGKAVGAQKGSIQENIAKDQLPDSSLVSLTSNGEMINELKNNQLQAVVLEKAIAEGYVSQNDDLMIADMTLESSDTDAYAVAFAKGTDQDLIDTVNDVIKKAKDSGDFDAWLEKAATYTQSSSSSDE</sequence>
<feature type="domain" description="Ionotropic glutamate receptor C-terminal" evidence="4">
    <location>
        <begin position="36"/>
        <end position="258"/>
    </location>
</feature>
<dbReference type="Proteomes" id="UP000070198">
    <property type="component" value="Unassembled WGS sequence"/>
</dbReference>
<dbReference type="SUPFAM" id="SSF53850">
    <property type="entry name" value="Periplasmic binding protein-like II"/>
    <property type="match status" value="1"/>
</dbReference>
<proteinExistence type="predicted"/>
<reference evidence="5 7" key="2">
    <citation type="submission" date="2014-05" db="EMBL/GenBank/DDBJ databases">
        <title>Genome sequence of Streptococcus gallolyticus.</title>
        <authorList>
            <person name="Del Campo R."/>
        </authorList>
    </citation>
    <scope>NUCLEOTIDE SEQUENCE [LARGE SCALE GENOMIC DNA]</scope>
    <source>
        <strain evidence="5 7">LMG17956</strain>
    </source>
</reference>
<dbReference type="Proteomes" id="UP000027584">
    <property type="component" value="Unassembled WGS sequence"/>
</dbReference>
<evidence type="ECO:0000313" key="5">
    <source>
        <dbReference type="EMBL" id="CDO18118.1"/>
    </source>
</evidence>
<dbReference type="EMBL" id="CCBC010000168">
    <property type="protein sequence ID" value="CDO18118.1"/>
    <property type="molecule type" value="Genomic_DNA"/>
</dbReference>
<dbReference type="InterPro" id="IPR001638">
    <property type="entry name" value="Solute-binding_3/MltF_N"/>
</dbReference>
<dbReference type="InterPro" id="IPR001320">
    <property type="entry name" value="Iontro_rcpt_C"/>
</dbReference>
<evidence type="ECO:0000259" key="4">
    <source>
        <dbReference type="SMART" id="SM00079"/>
    </source>
</evidence>
<evidence type="ECO:0000259" key="3">
    <source>
        <dbReference type="SMART" id="SM00062"/>
    </source>
</evidence>
<dbReference type="GO" id="GO:0015276">
    <property type="term" value="F:ligand-gated monoatomic ion channel activity"/>
    <property type="evidence" value="ECO:0007669"/>
    <property type="project" value="InterPro"/>
</dbReference>
<dbReference type="Pfam" id="PF00497">
    <property type="entry name" value="SBP_bac_3"/>
    <property type="match status" value="1"/>
</dbReference>
<evidence type="ECO:0000313" key="6">
    <source>
        <dbReference type="EMBL" id="KXT68019.1"/>
    </source>
</evidence>
<feature type="domain" description="Solute-binding protein family 3/N-terminal" evidence="3">
    <location>
        <begin position="36"/>
        <end position="259"/>
    </location>
</feature>
<reference evidence="6 8" key="3">
    <citation type="submission" date="2016-01" db="EMBL/GenBank/DDBJ databases">
        <title>Highly variable Streptococcus oralis are common among viridans streptococci isolated from primates.</title>
        <authorList>
            <person name="Denapaite D."/>
            <person name="Rieger M."/>
            <person name="Koendgen S."/>
            <person name="Brueckner R."/>
            <person name="Ochigava I."/>
            <person name="Kappeler P."/>
            <person name="Maetz-Rensing K."/>
            <person name="Leendertz F."/>
            <person name="Hakenbeck R."/>
        </authorList>
    </citation>
    <scope>NUCLEOTIDE SEQUENCE [LARGE SCALE GENOMIC DNA]</scope>
    <source>
        <strain evidence="6 8">DD02</strain>
    </source>
</reference>
<dbReference type="PANTHER" id="PTHR35936">
    <property type="entry name" value="MEMBRANE-BOUND LYTIC MUREIN TRANSGLYCOSYLASE F"/>
    <property type="match status" value="1"/>
</dbReference>
<dbReference type="RefSeq" id="WP_039694279.1">
    <property type="nucleotide sequence ID" value="NZ_KQ968747.1"/>
</dbReference>
<dbReference type="SMART" id="SM00079">
    <property type="entry name" value="PBPe"/>
    <property type="match status" value="1"/>
</dbReference>
<name>A0A060RHG1_9STRE</name>
<protein>
    <submittedName>
        <fullName evidence="6">Amino acid ABC transporter, amino acid-binding/permease protein</fullName>
    </submittedName>
    <submittedName>
        <fullName evidence="5">Polar amino acid transport system substrate-bindi ng protein</fullName>
    </submittedName>
</protein>
<dbReference type="AlphaFoldDB" id="A0A060RHG1"/>
<accession>A0A060RHG1</accession>
<dbReference type="PROSITE" id="PS51257">
    <property type="entry name" value="PROKAR_LIPOPROTEIN"/>
    <property type="match status" value="1"/>
</dbReference>